<feature type="region of interest" description="Disordered" evidence="2">
    <location>
        <begin position="164"/>
        <end position="188"/>
    </location>
</feature>
<dbReference type="OrthoDB" id="5324651at2759"/>
<proteinExistence type="predicted"/>
<organism evidence="3 4">
    <name type="scientific">Scytalidium lignicola</name>
    <name type="common">Hyphomycete</name>
    <dbReference type="NCBI Taxonomy" id="5539"/>
    <lineage>
        <taxon>Eukaryota</taxon>
        <taxon>Fungi</taxon>
        <taxon>Dikarya</taxon>
        <taxon>Ascomycota</taxon>
        <taxon>Pezizomycotina</taxon>
        <taxon>Leotiomycetes</taxon>
        <taxon>Leotiomycetes incertae sedis</taxon>
        <taxon>Scytalidium</taxon>
    </lineage>
</organism>
<evidence type="ECO:0000313" key="3">
    <source>
        <dbReference type="EMBL" id="RFU29554.1"/>
    </source>
</evidence>
<sequence length="209" mass="23954">MPDILKEKHWGCPEAVELNIWAAQLIKHRNMFADKEPNVGKPLESLFRSIADIRHTAVHRIPITARGIEQFLINSESLAALLGDNLRLEMLVKLRKNTQSTIEELQRNKQILISKLKEKLEKIAAKRAELNHLAEATVHEIEREDAEYQLFVGINLEQTMDYESPASTSATDTENRACSTADDSEDDAECENFSIAREQQEIEDFHRFE</sequence>
<feature type="compositionally biased region" description="Polar residues" evidence="2">
    <location>
        <begin position="165"/>
        <end position="178"/>
    </location>
</feature>
<evidence type="ECO:0000256" key="1">
    <source>
        <dbReference type="SAM" id="Coils"/>
    </source>
</evidence>
<comment type="caution">
    <text evidence="3">The sequence shown here is derived from an EMBL/GenBank/DDBJ whole genome shotgun (WGS) entry which is preliminary data.</text>
</comment>
<feature type="coiled-coil region" evidence="1">
    <location>
        <begin position="88"/>
        <end position="136"/>
    </location>
</feature>
<keyword evidence="4" id="KW-1185">Reference proteome</keyword>
<feature type="non-terminal residue" evidence="3">
    <location>
        <position position="209"/>
    </location>
</feature>
<feature type="non-terminal residue" evidence="3">
    <location>
        <position position="1"/>
    </location>
</feature>
<dbReference type="AlphaFoldDB" id="A0A3E2H854"/>
<accession>A0A3E2H854</accession>
<keyword evidence="1" id="KW-0175">Coiled coil</keyword>
<protein>
    <submittedName>
        <fullName evidence="3">Uncharacterized protein</fullName>
    </submittedName>
</protein>
<dbReference type="STRING" id="5539.A0A3E2H854"/>
<reference evidence="3 4" key="1">
    <citation type="submission" date="2018-05" db="EMBL/GenBank/DDBJ databases">
        <title>Draft genome sequence of Scytalidium lignicola DSM 105466, a ubiquitous saprotrophic fungus.</title>
        <authorList>
            <person name="Buettner E."/>
            <person name="Gebauer A.M."/>
            <person name="Hofrichter M."/>
            <person name="Liers C."/>
            <person name="Kellner H."/>
        </authorList>
    </citation>
    <scope>NUCLEOTIDE SEQUENCE [LARGE SCALE GENOMIC DNA]</scope>
    <source>
        <strain evidence="3 4">DSM 105466</strain>
    </source>
</reference>
<gene>
    <name evidence="3" type="ORF">B7463_g6771</name>
</gene>
<dbReference type="Proteomes" id="UP000258309">
    <property type="component" value="Unassembled WGS sequence"/>
</dbReference>
<evidence type="ECO:0000313" key="4">
    <source>
        <dbReference type="Proteomes" id="UP000258309"/>
    </source>
</evidence>
<name>A0A3E2H854_SCYLI</name>
<dbReference type="EMBL" id="NCSJ02000124">
    <property type="protein sequence ID" value="RFU29554.1"/>
    <property type="molecule type" value="Genomic_DNA"/>
</dbReference>
<evidence type="ECO:0000256" key="2">
    <source>
        <dbReference type="SAM" id="MobiDB-lite"/>
    </source>
</evidence>
<dbReference type="OMA" id="AVELNIW"/>